<keyword evidence="2" id="KW-1185">Reference proteome</keyword>
<organism evidence="1 2">
    <name type="scientific">Parasponia andersonii</name>
    <name type="common">Sponia andersonii</name>
    <dbReference type="NCBI Taxonomy" id="3476"/>
    <lineage>
        <taxon>Eukaryota</taxon>
        <taxon>Viridiplantae</taxon>
        <taxon>Streptophyta</taxon>
        <taxon>Embryophyta</taxon>
        <taxon>Tracheophyta</taxon>
        <taxon>Spermatophyta</taxon>
        <taxon>Magnoliopsida</taxon>
        <taxon>eudicotyledons</taxon>
        <taxon>Gunneridae</taxon>
        <taxon>Pentapetalae</taxon>
        <taxon>rosids</taxon>
        <taxon>fabids</taxon>
        <taxon>Rosales</taxon>
        <taxon>Cannabaceae</taxon>
        <taxon>Parasponia</taxon>
    </lineage>
</organism>
<protein>
    <submittedName>
        <fullName evidence="1">Uncharacterized protein</fullName>
    </submittedName>
</protein>
<proteinExistence type="predicted"/>
<sequence length="72" mass="8288">MHHSRSSPVTDETALTTLAVNRRLKPEIICHEVHIAVADFHLWSFDSCRFATPPTLLNSSHRRHNFLTTFGY</sequence>
<dbReference type="AlphaFoldDB" id="A0A2P5DVV6"/>
<evidence type="ECO:0000313" key="2">
    <source>
        <dbReference type="Proteomes" id="UP000237105"/>
    </source>
</evidence>
<accession>A0A2P5DVV6</accession>
<name>A0A2P5DVV6_PARAD</name>
<comment type="caution">
    <text evidence="1">The sequence shown here is derived from an EMBL/GenBank/DDBJ whole genome shotgun (WGS) entry which is preliminary data.</text>
</comment>
<reference evidence="2" key="1">
    <citation type="submission" date="2016-06" db="EMBL/GenBank/DDBJ databases">
        <title>Parallel loss of symbiosis genes in relatives of nitrogen-fixing non-legume Parasponia.</title>
        <authorList>
            <person name="Van Velzen R."/>
            <person name="Holmer R."/>
            <person name="Bu F."/>
            <person name="Rutten L."/>
            <person name="Van Zeijl A."/>
            <person name="Liu W."/>
            <person name="Santuari L."/>
            <person name="Cao Q."/>
            <person name="Sharma T."/>
            <person name="Shen D."/>
            <person name="Roswanjaya Y."/>
            <person name="Wardhani T."/>
            <person name="Kalhor M.S."/>
            <person name="Jansen J."/>
            <person name="Van den Hoogen J."/>
            <person name="Gungor B."/>
            <person name="Hartog M."/>
            <person name="Hontelez J."/>
            <person name="Verver J."/>
            <person name="Yang W.-C."/>
            <person name="Schijlen E."/>
            <person name="Repin R."/>
            <person name="Schilthuizen M."/>
            <person name="Schranz E."/>
            <person name="Heidstra R."/>
            <person name="Miyata K."/>
            <person name="Fedorova E."/>
            <person name="Kohlen W."/>
            <person name="Bisseling T."/>
            <person name="Smit S."/>
            <person name="Geurts R."/>
        </authorList>
    </citation>
    <scope>NUCLEOTIDE SEQUENCE [LARGE SCALE GENOMIC DNA]</scope>
    <source>
        <strain evidence="2">cv. WU1-14</strain>
    </source>
</reference>
<dbReference type="Proteomes" id="UP000237105">
    <property type="component" value="Unassembled WGS sequence"/>
</dbReference>
<dbReference type="EMBL" id="JXTB01000013">
    <property type="protein sequence ID" value="PON77421.1"/>
    <property type="molecule type" value="Genomic_DNA"/>
</dbReference>
<gene>
    <name evidence="1" type="ORF">PanWU01x14_025820</name>
</gene>
<evidence type="ECO:0000313" key="1">
    <source>
        <dbReference type="EMBL" id="PON77421.1"/>
    </source>
</evidence>